<evidence type="ECO:0000313" key="1">
    <source>
        <dbReference type="EMBL" id="OWQ82889.1"/>
    </source>
</evidence>
<protein>
    <recommendedName>
        <fullName evidence="3">HNH endonuclease</fullName>
    </recommendedName>
</protein>
<comment type="caution">
    <text evidence="1">The sequence shown here is derived from an EMBL/GenBank/DDBJ whole genome shotgun (WGS) entry which is preliminary data.</text>
</comment>
<name>A0A246IRX1_9BURK</name>
<sequence length="217" mass="23540">MWVCIYPGEGGEDGGKQTAEKVPRANEASRNKMIADFWLAGKKLQDRYSNCSGVECQQIEEAAKELDRKMRESGLTLNERWASGGPLLIGASASARGEWGVVVEVASAGGILNLQERAGNVRRLRNSHLAGQVHPKTGIPFDKDGYPDFSSLAKAVVQIKQTGSYRSDFRAANAAAGLKETPKGYTWHHHQDGTTMMLVPRDTHAMTGHTGGFQSGQ</sequence>
<proteinExistence type="predicted"/>
<keyword evidence="2" id="KW-1185">Reference proteome</keyword>
<reference evidence="1 2" key="1">
    <citation type="journal article" date="2008" name="Int. J. Syst. Evol. Microbiol.">
        <title>Description of Roseateles aquatilis sp. nov. and Roseateles terrae sp. nov., in the class Betaproteobacteria, and emended description of the genus Roseateles.</title>
        <authorList>
            <person name="Gomila M."/>
            <person name="Bowien B."/>
            <person name="Falsen E."/>
            <person name="Moore E.R."/>
            <person name="Lalucat J."/>
        </authorList>
    </citation>
    <scope>NUCLEOTIDE SEQUENCE [LARGE SCALE GENOMIC DNA]</scope>
    <source>
        <strain evidence="1 2">CCUG 48205</strain>
    </source>
</reference>
<dbReference type="Proteomes" id="UP000197468">
    <property type="component" value="Unassembled WGS sequence"/>
</dbReference>
<evidence type="ECO:0000313" key="2">
    <source>
        <dbReference type="Proteomes" id="UP000197468"/>
    </source>
</evidence>
<evidence type="ECO:0008006" key="3">
    <source>
        <dbReference type="Google" id="ProtNLM"/>
    </source>
</evidence>
<dbReference type="EMBL" id="NIOF01000036">
    <property type="protein sequence ID" value="OWQ82889.1"/>
    <property type="molecule type" value="Genomic_DNA"/>
</dbReference>
<dbReference type="AlphaFoldDB" id="A0A246IRX1"/>
<organism evidence="1 2">
    <name type="scientific">Roseateles aquatilis</name>
    <dbReference type="NCBI Taxonomy" id="431061"/>
    <lineage>
        <taxon>Bacteria</taxon>
        <taxon>Pseudomonadati</taxon>
        <taxon>Pseudomonadota</taxon>
        <taxon>Betaproteobacteria</taxon>
        <taxon>Burkholderiales</taxon>
        <taxon>Sphaerotilaceae</taxon>
        <taxon>Roseateles</taxon>
    </lineage>
</organism>
<dbReference type="Pfam" id="PF14414">
    <property type="entry name" value="WHH"/>
    <property type="match status" value="1"/>
</dbReference>
<accession>A0A246IRX1</accession>
<dbReference type="InterPro" id="IPR032869">
    <property type="entry name" value="WHH_dom_containing"/>
</dbReference>
<gene>
    <name evidence="1" type="ORF">CDN99_27875</name>
</gene>